<evidence type="ECO:0000313" key="2">
    <source>
        <dbReference type="Proteomes" id="UP001164929"/>
    </source>
</evidence>
<comment type="caution">
    <text evidence="1">The sequence shown here is derived from an EMBL/GenBank/DDBJ whole genome shotgun (WGS) entry which is preliminary data.</text>
</comment>
<gene>
    <name evidence="1" type="ORF">NC653_018707</name>
</gene>
<reference evidence="1" key="1">
    <citation type="journal article" date="2023" name="Mol. Ecol. Resour.">
        <title>Chromosome-level genome assembly of a triploid poplar Populus alba 'Berolinensis'.</title>
        <authorList>
            <person name="Chen S."/>
            <person name="Yu Y."/>
            <person name="Wang X."/>
            <person name="Wang S."/>
            <person name="Zhang T."/>
            <person name="Zhou Y."/>
            <person name="He R."/>
            <person name="Meng N."/>
            <person name="Wang Y."/>
            <person name="Liu W."/>
            <person name="Liu Z."/>
            <person name="Liu J."/>
            <person name="Guo Q."/>
            <person name="Huang H."/>
            <person name="Sederoff R.R."/>
            <person name="Wang G."/>
            <person name="Qu G."/>
            <person name="Chen S."/>
        </authorList>
    </citation>
    <scope>NUCLEOTIDE SEQUENCE</scope>
    <source>
        <strain evidence="1">SC-2020</strain>
    </source>
</reference>
<sequence>MELNRLSFLNGPHVHVCIFFSRKRQVYVWKAKNLRGKKETKLKKAREGHKNLILVSSGKPDTGKLFTAHLLTPGFVS</sequence>
<accession>A0AAD6QHB2</accession>
<protein>
    <submittedName>
        <fullName evidence="1">Uncharacterized protein</fullName>
    </submittedName>
</protein>
<dbReference type="Proteomes" id="UP001164929">
    <property type="component" value="Chromosome 7"/>
</dbReference>
<dbReference type="EMBL" id="JAQIZT010000007">
    <property type="protein sequence ID" value="KAJ6990245.1"/>
    <property type="molecule type" value="Genomic_DNA"/>
</dbReference>
<evidence type="ECO:0000313" key="1">
    <source>
        <dbReference type="EMBL" id="KAJ6990245.1"/>
    </source>
</evidence>
<organism evidence="1 2">
    <name type="scientific">Populus alba x Populus x berolinensis</name>
    <dbReference type="NCBI Taxonomy" id="444605"/>
    <lineage>
        <taxon>Eukaryota</taxon>
        <taxon>Viridiplantae</taxon>
        <taxon>Streptophyta</taxon>
        <taxon>Embryophyta</taxon>
        <taxon>Tracheophyta</taxon>
        <taxon>Spermatophyta</taxon>
        <taxon>Magnoliopsida</taxon>
        <taxon>eudicotyledons</taxon>
        <taxon>Gunneridae</taxon>
        <taxon>Pentapetalae</taxon>
        <taxon>rosids</taxon>
        <taxon>fabids</taxon>
        <taxon>Malpighiales</taxon>
        <taxon>Salicaceae</taxon>
        <taxon>Saliceae</taxon>
        <taxon>Populus</taxon>
    </lineage>
</organism>
<dbReference type="AlphaFoldDB" id="A0AAD6QHB2"/>
<name>A0AAD6QHB2_9ROSI</name>
<proteinExistence type="predicted"/>
<keyword evidence="2" id="KW-1185">Reference proteome</keyword>